<dbReference type="PANTHER" id="PTHR37421">
    <property type="entry name" value="UPF0260 PROTEIN YCGN"/>
    <property type="match status" value="1"/>
</dbReference>
<accession>A0A8J6YQF7</accession>
<dbReference type="InterPro" id="IPR005358">
    <property type="entry name" value="Puta_zinc/iron-chelating_dom"/>
</dbReference>
<organism evidence="3 4">
    <name type="scientific">Phaeovibrio sulfidiphilus</name>
    <dbReference type="NCBI Taxonomy" id="1220600"/>
    <lineage>
        <taxon>Bacteria</taxon>
        <taxon>Pseudomonadati</taxon>
        <taxon>Pseudomonadota</taxon>
        <taxon>Alphaproteobacteria</taxon>
        <taxon>Rhodospirillales</taxon>
        <taxon>Rhodospirillaceae</taxon>
        <taxon>Phaeovibrio</taxon>
    </lineage>
</organism>
<protein>
    <recommendedName>
        <fullName evidence="1">UPF0260 protein IHV25_09770</fullName>
    </recommendedName>
</protein>
<dbReference type="HAMAP" id="MF_00676">
    <property type="entry name" value="UPF0260"/>
    <property type="match status" value="1"/>
</dbReference>
<dbReference type="InterPro" id="IPR008228">
    <property type="entry name" value="UCP006173"/>
</dbReference>
<dbReference type="EMBL" id="JACZHT010000009">
    <property type="protein sequence ID" value="MBE1237929.1"/>
    <property type="molecule type" value="Genomic_DNA"/>
</dbReference>
<gene>
    <name evidence="3" type="ORF">IHV25_09770</name>
</gene>
<name>A0A8J6YQF7_9PROT</name>
<comment type="caution">
    <text evidence="3">The sequence shown here is derived from an EMBL/GenBank/DDBJ whole genome shotgun (WGS) entry which is preliminary data.</text>
</comment>
<dbReference type="Proteomes" id="UP000631034">
    <property type="component" value="Unassembled WGS sequence"/>
</dbReference>
<dbReference type="AlphaFoldDB" id="A0A8J6YQF7"/>
<evidence type="ECO:0000256" key="1">
    <source>
        <dbReference type="HAMAP-Rule" id="MF_00676"/>
    </source>
</evidence>
<evidence type="ECO:0000256" key="2">
    <source>
        <dbReference type="SAM" id="MobiDB-lite"/>
    </source>
</evidence>
<dbReference type="RefSeq" id="WP_192534944.1">
    <property type="nucleotide sequence ID" value="NZ_JACZHT010000009.1"/>
</dbReference>
<proteinExistence type="inferred from homology"/>
<dbReference type="PANTHER" id="PTHR37421:SF1">
    <property type="entry name" value="UPF0260 PROTEIN YCGN"/>
    <property type="match status" value="1"/>
</dbReference>
<sequence>MSDALLPRGTDAGTPASDGSAKNRTSGPDTRATEPNPAPAGPSPRFWETKALRDMTDAEWESLCDHCGKCCLHKLQHEETGEIFYTNVACHLLDLKTGQCSDYANRWKTVPDCIKLTADKLETIAWLPSTCAYRLLADGNPLPPWHPLETGTQRSVRKAKVSVRGRTISEHDAGPLDEHIVNWDDL</sequence>
<reference evidence="3" key="1">
    <citation type="submission" date="2020-10" db="EMBL/GenBank/DDBJ databases">
        <title>Genome sequence of the unusual species of purple photosynthetic bacteria, Phaeovibrio sulfidiphilus DSM 23193, type strain.</title>
        <authorList>
            <person name="Kyndt J.A."/>
            <person name="Meyer T.E."/>
        </authorList>
    </citation>
    <scope>NUCLEOTIDE SEQUENCE</scope>
    <source>
        <strain evidence="3">DSM 23193</strain>
    </source>
</reference>
<comment type="similarity">
    <text evidence="1">Belongs to the UPF0260 family.</text>
</comment>
<evidence type="ECO:0000313" key="4">
    <source>
        <dbReference type="Proteomes" id="UP000631034"/>
    </source>
</evidence>
<feature type="region of interest" description="Disordered" evidence="2">
    <location>
        <begin position="1"/>
        <end position="45"/>
    </location>
</feature>
<dbReference type="Pfam" id="PF03692">
    <property type="entry name" value="CxxCxxCC"/>
    <property type="match status" value="1"/>
</dbReference>
<dbReference type="NCBIfam" id="NF003507">
    <property type="entry name" value="PRK05170.2-5"/>
    <property type="match status" value="1"/>
</dbReference>
<evidence type="ECO:0000313" key="3">
    <source>
        <dbReference type="EMBL" id="MBE1237929.1"/>
    </source>
</evidence>
<keyword evidence="4" id="KW-1185">Reference proteome</keyword>
<dbReference type="NCBIfam" id="NF003501">
    <property type="entry name" value="PRK05170.1-5"/>
    <property type="match status" value="1"/>
</dbReference>